<proteinExistence type="predicted"/>
<reference evidence="2 3" key="1">
    <citation type="submission" date="2014-04" db="EMBL/GenBank/DDBJ databases">
        <authorList>
            <consortium name="DOE Joint Genome Institute"/>
            <person name="Kuo A."/>
            <person name="Tarkka M."/>
            <person name="Buscot F."/>
            <person name="Kohler A."/>
            <person name="Nagy L.G."/>
            <person name="Floudas D."/>
            <person name="Copeland A."/>
            <person name="Barry K.W."/>
            <person name="Cichocki N."/>
            <person name="Veneault-Fourrey C."/>
            <person name="LaButti K."/>
            <person name="Lindquist E.A."/>
            <person name="Lipzen A."/>
            <person name="Lundell T."/>
            <person name="Morin E."/>
            <person name="Murat C."/>
            <person name="Sun H."/>
            <person name="Tunlid A."/>
            <person name="Henrissat B."/>
            <person name="Grigoriev I.V."/>
            <person name="Hibbett D.S."/>
            <person name="Martin F."/>
            <person name="Nordberg H.P."/>
            <person name="Cantor M.N."/>
            <person name="Hua S.X."/>
        </authorList>
    </citation>
    <scope>NUCLEOTIDE SEQUENCE [LARGE SCALE GENOMIC DNA]</scope>
    <source>
        <strain evidence="2 3">F 1598</strain>
    </source>
</reference>
<dbReference type="EMBL" id="KN833005">
    <property type="protein sequence ID" value="KIM80100.1"/>
    <property type="molecule type" value="Genomic_DNA"/>
</dbReference>
<accession>A0A0C3F684</accession>
<gene>
    <name evidence="2" type="ORF">PILCRDRAFT_822616</name>
</gene>
<feature type="signal peptide" evidence="1">
    <location>
        <begin position="1"/>
        <end position="25"/>
    </location>
</feature>
<dbReference type="Proteomes" id="UP000054166">
    <property type="component" value="Unassembled WGS sequence"/>
</dbReference>
<organism evidence="2 3">
    <name type="scientific">Piloderma croceum (strain F 1598)</name>
    <dbReference type="NCBI Taxonomy" id="765440"/>
    <lineage>
        <taxon>Eukaryota</taxon>
        <taxon>Fungi</taxon>
        <taxon>Dikarya</taxon>
        <taxon>Basidiomycota</taxon>
        <taxon>Agaricomycotina</taxon>
        <taxon>Agaricomycetes</taxon>
        <taxon>Agaricomycetidae</taxon>
        <taxon>Atheliales</taxon>
        <taxon>Atheliaceae</taxon>
        <taxon>Piloderma</taxon>
    </lineage>
</organism>
<dbReference type="HOGENOM" id="CLU_2776813_0_0_1"/>
<dbReference type="AlphaFoldDB" id="A0A0C3F684"/>
<keyword evidence="1" id="KW-0732">Signal</keyword>
<dbReference type="InParanoid" id="A0A0C3F684"/>
<keyword evidence="3" id="KW-1185">Reference proteome</keyword>
<protein>
    <submittedName>
        <fullName evidence="2">Uncharacterized protein</fullName>
    </submittedName>
</protein>
<evidence type="ECO:0000256" key="1">
    <source>
        <dbReference type="SAM" id="SignalP"/>
    </source>
</evidence>
<sequence>MMIVTTALVAAGFVASLATAKVAFGQKRDEKQEVVELGLVNDTKKEAGQRVETKSASLVQTISREQVTG</sequence>
<name>A0A0C3F684_PILCF</name>
<feature type="chain" id="PRO_5002164342" evidence="1">
    <location>
        <begin position="26"/>
        <end position="69"/>
    </location>
</feature>
<reference evidence="3" key="2">
    <citation type="submission" date="2015-01" db="EMBL/GenBank/DDBJ databases">
        <title>Evolutionary Origins and Diversification of the Mycorrhizal Mutualists.</title>
        <authorList>
            <consortium name="DOE Joint Genome Institute"/>
            <consortium name="Mycorrhizal Genomics Consortium"/>
            <person name="Kohler A."/>
            <person name="Kuo A."/>
            <person name="Nagy L.G."/>
            <person name="Floudas D."/>
            <person name="Copeland A."/>
            <person name="Barry K.W."/>
            <person name="Cichocki N."/>
            <person name="Veneault-Fourrey C."/>
            <person name="LaButti K."/>
            <person name="Lindquist E.A."/>
            <person name="Lipzen A."/>
            <person name="Lundell T."/>
            <person name="Morin E."/>
            <person name="Murat C."/>
            <person name="Riley R."/>
            <person name="Ohm R."/>
            <person name="Sun H."/>
            <person name="Tunlid A."/>
            <person name="Henrissat B."/>
            <person name="Grigoriev I.V."/>
            <person name="Hibbett D.S."/>
            <person name="Martin F."/>
        </authorList>
    </citation>
    <scope>NUCLEOTIDE SEQUENCE [LARGE SCALE GENOMIC DNA]</scope>
    <source>
        <strain evidence="3">F 1598</strain>
    </source>
</reference>
<evidence type="ECO:0000313" key="2">
    <source>
        <dbReference type="EMBL" id="KIM80100.1"/>
    </source>
</evidence>
<evidence type="ECO:0000313" key="3">
    <source>
        <dbReference type="Proteomes" id="UP000054166"/>
    </source>
</evidence>